<dbReference type="Proteomes" id="UP000014760">
    <property type="component" value="Unassembled WGS sequence"/>
</dbReference>
<dbReference type="HOGENOM" id="CLU_006175_9_1_1"/>
<dbReference type="GO" id="GO:0046983">
    <property type="term" value="F:protein dimerization activity"/>
    <property type="evidence" value="ECO:0007669"/>
    <property type="project" value="InterPro"/>
</dbReference>
<name>R7VLA9_CAPTE</name>
<dbReference type="PANTHER" id="PTHR46289:SF14">
    <property type="entry name" value="DUF4371 DOMAIN-CONTAINING PROTEIN"/>
    <property type="match status" value="1"/>
</dbReference>
<dbReference type="InterPro" id="IPR008906">
    <property type="entry name" value="HATC_C_dom"/>
</dbReference>
<reference evidence="3 5" key="2">
    <citation type="journal article" date="2013" name="Nature">
        <title>Insights into bilaterian evolution from three spiralian genomes.</title>
        <authorList>
            <person name="Simakov O."/>
            <person name="Marletaz F."/>
            <person name="Cho S.J."/>
            <person name="Edsinger-Gonzales E."/>
            <person name="Havlak P."/>
            <person name="Hellsten U."/>
            <person name="Kuo D.H."/>
            <person name="Larsson T."/>
            <person name="Lv J."/>
            <person name="Arendt D."/>
            <person name="Savage R."/>
            <person name="Osoegawa K."/>
            <person name="de Jong P."/>
            <person name="Grimwood J."/>
            <person name="Chapman J.A."/>
            <person name="Shapiro H."/>
            <person name="Aerts A."/>
            <person name="Otillar R.P."/>
            <person name="Terry A.Y."/>
            <person name="Boore J.L."/>
            <person name="Grigoriev I.V."/>
            <person name="Lindberg D.R."/>
            <person name="Seaver E.C."/>
            <person name="Weisblat D.A."/>
            <person name="Putnam N.H."/>
            <person name="Rokhsar D.S."/>
        </authorList>
    </citation>
    <scope>NUCLEOTIDE SEQUENCE</scope>
    <source>
        <strain evidence="3 5">I ESC-2004</strain>
    </source>
</reference>
<evidence type="ECO:0000256" key="1">
    <source>
        <dbReference type="SAM" id="SignalP"/>
    </source>
</evidence>
<dbReference type="AlphaFoldDB" id="R7VLA9"/>
<evidence type="ECO:0000259" key="2">
    <source>
        <dbReference type="Pfam" id="PF05699"/>
    </source>
</evidence>
<feature type="signal peptide" evidence="1">
    <location>
        <begin position="1"/>
        <end position="19"/>
    </location>
</feature>
<dbReference type="PANTHER" id="PTHR46289">
    <property type="entry name" value="52 KDA REPRESSOR OF THE INHIBITOR OF THE PROTEIN KINASE-LIKE PROTEIN-RELATED"/>
    <property type="match status" value="1"/>
</dbReference>
<feature type="chain" id="PRO_5008789203" description="HAT C-terminal dimerisation domain-containing protein" evidence="1">
    <location>
        <begin position="20"/>
        <end position="70"/>
    </location>
</feature>
<protein>
    <recommendedName>
        <fullName evidence="2">HAT C-terminal dimerisation domain-containing protein</fullName>
    </recommendedName>
</protein>
<organism evidence="3">
    <name type="scientific">Capitella teleta</name>
    <name type="common">Polychaete worm</name>
    <dbReference type="NCBI Taxonomy" id="283909"/>
    <lineage>
        <taxon>Eukaryota</taxon>
        <taxon>Metazoa</taxon>
        <taxon>Spiralia</taxon>
        <taxon>Lophotrochozoa</taxon>
        <taxon>Annelida</taxon>
        <taxon>Polychaeta</taxon>
        <taxon>Sedentaria</taxon>
        <taxon>Scolecida</taxon>
        <taxon>Capitellidae</taxon>
        <taxon>Capitella</taxon>
    </lineage>
</organism>
<proteinExistence type="predicted"/>
<dbReference type="EnsemblMetazoa" id="CapteT59358">
    <property type="protein sequence ID" value="CapteP59358"/>
    <property type="gene ID" value="CapteG59358"/>
</dbReference>
<sequence length="70" mass="8142">YPCIVILLRIFITWPVTTPTGERSFRSLKYIKSYLRSTMGEDRLNGLAHLFINRDIRIDPAAVIDEFAKK</sequence>
<feature type="non-terminal residue" evidence="3">
    <location>
        <position position="70"/>
    </location>
</feature>
<accession>R7VLA9</accession>
<dbReference type="OMA" id="WEDYWRN"/>
<gene>
    <name evidence="3" type="ORF">CAPTEDRAFT_59358</name>
</gene>
<dbReference type="OrthoDB" id="10037933at2759"/>
<keyword evidence="1" id="KW-0732">Signal</keyword>
<reference evidence="4" key="3">
    <citation type="submission" date="2015-06" db="UniProtKB">
        <authorList>
            <consortium name="EnsemblMetazoa"/>
        </authorList>
    </citation>
    <scope>IDENTIFICATION</scope>
</reference>
<dbReference type="EMBL" id="AMQN01000555">
    <property type="status" value="NOT_ANNOTATED_CDS"/>
    <property type="molecule type" value="Genomic_DNA"/>
</dbReference>
<feature type="domain" description="HAT C-terminal dimerisation" evidence="2">
    <location>
        <begin position="1"/>
        <end position="55"/>
    </location>
</feature>
<dbReference type="Pfam" id="PF05699">
    <property type="entry name" value="Dimer_Tnp_hAT"/>
    <property type="match status" value="1"/>
</dbReference>
<evidence type="ECO:0000313" key="4">
    <source>
        <dbReference type="EnsemblMetazoa" id="CapteP59358"/>
    </source>
</evidence>
<evidence type="ECO:0000313" key="3">
    <source>
        <dbReference type="EMBL" id="ELU17465.1"/>
    </source>
</evidence>
<dbReference type="EMBL" id="KB292506">
    <property type="protein sequence ID" value="ELU17465.1"/>
    <property type="molecule type" value="Genomic_DNA"/>
</dbReference>
<evidence type="ECO:0000313" key="5">
    <source>
        <dbReference type="Proteomes" id="UP000014760"/>
    </source>
</evidence>
<keyword evidence="5" id="KW-1185">Reference proteome</keyword>
<feature type="non-terminal residue" evidence="3">
    <location>
        <position position="1"/>
    </location>
</feature>
<dbReference type="InterPro" id="IPR052958">
    <property type="entry name" value="IFN-induced_PKR_regulator"/>
</dbReference>
<reference evidence="5" key="1">
    <citation type="submission" date="2012-12" db="EMBL/GenBank/DDBJ databases">
        <authorList>
            <person name="Hellsten U."/>
            <person name="Grimwood J."/>
            <person name="Chapman J.A."/>
            <person name="Shapiro H."/>
            <person name="Aerts A."/>
            <person name="Otillar R.P."/>
            <person name="Terry A.Y."/>
            <person name="Boore J.L."/>
            <person name="Simakov O."/>
            <person name="Marletaz F."/>
            <person name="Cho S.-J."/>
            <person name="Edsinger-Gonzales E."/>
            <person name="Havlak P."/>
            <person name="Kuo D.-H."/>
            <person name="Larsson T."/>
            <person name="Lv J."/>
            <person name="Arendt D."/>
            <person name="Savage R."/>
            <person name="Osoegawa K."/>
            <person name="de Jong P."/>
            <person name="Lindberg D.R."/>
            <person name="Seaver E.C."/>
            <person name="Weisblat D.A."/>
            <person name="Putnam N.H."/>
            <person name="Grigoriev I.V."/>
            <person name="Rokhsar D.S."/>
        </authorList>
    </citation>
    <scope>NUCLEOTIDE SEQUENCE</scope>
    <source>
        <strain evidence="5">I ESC-2004</strain>
    </source>
</reference>